<dbReference type="RefSeq" id="WP_201432805.1">
    <property type="nucleotide sequence ID" value="NZ_JAEQBW010000014.1"/>
</dbReference>
<name>A0A935CBF2_9BACT</name>
<feature type="chain" id="PRO_5037620726" description="GLPGLI family protein" evidence="1">
    <location>
        <begin position="19"/>
        <end position="208"/>
    </location>
</feature>
<proteinExistence type="predicted"/>
<keyword evidence="1" id="KW-0732">Signal</keyword>
<reference evidence="2" key="1">
    <citation type="submission" date="2021-01" db="EMBL/GenBank/DDBJ databases">
        <title>Marivirga aurantiaca sp. nov., isolated from intertidal surface sediments.</title>
        <authorList>
            <person name="Zhang M."/>
        </authorList>
    </citation>
    <scope>NUCLEOTIDE SEQUENCE</scope>
    <source>
        <strain evidence="2">S37H4</strain>
    </source>
</reference>
<accession>A0A935CBF2</accession>
<sequence length="208" mass="24433">MKFLLIVFSLMLSYKGHAQLKLSDTTQFSLIYNDGLTKDVDQHTYDFFEDYFIRQTVGELTERLFGEEVIQIGDISEKTLYNYYVTSEKLEIIYPEILGFAREVIQRNDTVIQNNELIHFTVFESRRPFSSTTELYYLKNIMIPLNFQDIAEIYRGKNSIFRPDNYHIVYKVTAVSNDGRKLSDIELIEISGSEFDKDKIRKLLSAKK</sequence>
<comment type="caution">
    <text evidence="2">The sequence shown here is derived from an EMBL/GenBank/DDBJ whole genome shotgun (WGS) entry which is preliminary data.</text>
</comment>
<gene>
    <name evidence="2" type="ORF">JKA74_18875</name>
</gene>
<evidence type="ECO:0000313" key="3">
    <source>
        <dbReference type="Proteomes" id="UP000611723"/>
    </source>
</evidence>
<dbReference type="AlphaFoldDB" id="A0A935CBF2"/>
<dbReference type="Proteomes" id="UP000611723">
    <property type="component" value="Unassembled WGS sequence"/>
</dbReference>
<keyword evidence="3" id="KW-1185">Reference proteome</keyword>
<dbReference type="EMBL" id="JAEQBW010000014">
    <property type="protein sequence ID" value="MBK6267115.1"/>
    <property type="molecule type" value="Genomic_DNA"/>
</dbReference>
<protein>
    <recommendedName>
        <fullName evidence="4">GLPGLI family protein</fullName>
    </recommendedName>
</protein>
<evidence type="ECO:0008006" key="4">
    <source>
        <dbReference type="Google" id="ProtNLM"/>
    </source>
</evidence>
<evidence type="ECO:0000313" key="2">
    <source>
        <dbReference type="EMBL" id="MBK6267115.1"/>
    </source>
</evidence>
<organism evidence="2 3">
    <name type="scientific">Marivirga aurantiaca</name>
    <dbReference type="NCBI Taxonomy" id="2802615"/>
    <lineage>
        <taxon>Bacteria</taxon>
        <taxon>Pseudomonadati</taxon>
        <taxon>Bacteroidota</taxon>
        <taxon>Cytophagia</taxon>
        <taxon>Cytophagales</taxon>
        <taxon>Marivirgaceae</taxon>
        <taxon>Marivirga</taxon>
    </lineage>
</organism>
<evidence type="ECO:0000256" key="1">
    <source>
        <dbReference type="SAM" id="SignalP"/>
    </source>
</evidence>
<feature type="signal peptide" evidence="1">
    <location>
        <begin position="1"/>
        <end position="18"/>
    </location>
</feature>